<dbReference type="Gene3D" id="2.20.70.10">
    <property type="match status" value="2"/>
</dbReference>
<dbReference type="InterPro" id="IPR000719">
    <property type="entry name" value="Prot_kinase_dom"/>
</dbReference>
<reference evidence="12" key="3">
    <citation type="submission" date="2021-01" db="EMBL/GenBank/DDBJ databases">
        <title>Phytophthora aleatoria, a newly-described species from Pinus radiata is distinct from Phytophthora cactorum isolates based on comparative genomics.</title>
        <authorList>
            <person name="Mcdougal R."/>
            <person name="Panda P."/>
            <person name="Williams N."/>
            <person name="Studholme D.J."/>
        </authorList>
    </citation>
    <scope>NUCLEOTIDE SEQUENCE</scope>
    <source>
        <strain evidence="12">NZFS 3830</strain>
    </source>
</reference>
<evidence type="ECO:0000313" key="12">
    <source>
        <dbReference type="EMBL" id="KAG6952286.1"/>
    </source>
</evidence>
<evidence type="ECO:0000313" key="14">
    <source>
        <dbReference type="Proteomes" id="UP000251314"/>
    </source>
</evidence>
<reference evidence="13 14" key="1">
    <citation type="submission" date="2018-01" db="EMBL/GenBank/DDBJ databases">
        <title>Draft genome of the strawberry crown rot pathogen Phytophthora cactorum.</title>
        <authorList>
            <person name="Armitage A.D."/>
            <person name="Lysoe E."/>
            <person name="Nellist C.F."/>
            <person name="Harrison R.J."/>
            <person name="Brurberg M.B."/>
        </authorList>
    </citation>
    <scope>NUCLEOTIDE SEQUENCE [LARGE SCALE GENOMIC DNA]</scope>
    <source>
        <strain evidence="13 14">10300</strain>
    </source>
</reference>
<dbReference type="InterPro" id="IPR036020">
    <property type="entry name" value="WW_dom_sf"/>
</dbReference>
<dbReference type="CDD" id="cd07834">
    <property type="entry name" value="STKc_MAPK"/>
    <property type="match status" value="2"/>
</dbReference>
<feature type="region of interest" description="Disordered" evidence="4">
    <location>
        <begin position="1276"/>
        <end position="1303"/>
    </location>
</feature>
<evidence type="ECO:0000313" key="8">
    <source>
        <dbReference type="EMBL" id="KAG2892557.1"/>
    </source>
</evidence>
<feature type="domain" description="WW" evidence="6">
    <location>
        <begin position="1116"/>
        <end position="1150"/>
    </location>
</feature>
<dbReference type="EMBL" id="RCML01000977">
    <property type="protein sequence ID" value="KAG2966872.1"/>
    <property type="molecule type" value="Genomic_DNA"/>
</dbReference>
<dbReference type="EMBL" id="RCMI01000998">
    <property type="protein sequence ID" value="KAG2892557.1"/>
    <property type="molecule type" value="Genomic_DNA"/>
</dbReference>
<dbReference type="Proteomes" id="UP000736787">
    <property type="component" value="Unassembled WGS sequence"/>
</dbReference>
<evidence type="ECO:0000313" key="13">
    <source>
        <dbReference type="EMBL" id="RAW38931.1"/>
    </source>
</evidence>
<keyword evidence="14" id="KW-1185">Reference proteome</keyword>
<feature type="domain" description="Protein kinase" evidence="5">
    <location>
        <begin position="29"/>
        <end position="328"/>
    </location>
</feature>
<dbReference type="GO" id="GO:0004672">
    <property type="term" value="F:protein kinase activity"/>
    <property type="evidence" value="ECO:0007669"/>
    <property type="project" value="InterPro"/>
</dbReference>
<dbReference type="Pfam" id="PF00397">
    <property type="entry name" value="WW"/>
    <property type="match status" value="1"/>
</dbReference>
<dbReference type="SMART" id="SM00456">
    <property type="entry name" value="WW"/>
    <property type="match status" value="2"/>
</dbReference>
<dbReference type="Proteomes" id="UP000697107">
    <property type="component" value="Unassembled WGS sequence"/>
</dbReference>
<dbReference type="CDD" id="cd00201">
    <property type="entry name" value="WW"/>
    <property type="match status" value="1"/>
</dbReference>
<dbReference type="PROSITE" id="PS50020">
    <property type="entry name" value="WW_DOMAIN_2"/>
    <property type="match status" value="2"/>
</dbReference>
<protein>
    <recommendedName>
        <fullName evidence="15">CMGC/MAPK protein kinase</fullName>
    </recommendedName>
</protein>
<feature type="compositionally biased region" description="Polar residues" evidence="4">
    <location>
        <begin position="399"/>
        <end position="408"/>
    </location>
</feature>
<dbReference type="Proteomes" id="UP000735874">
    <property type="component" value="Unassembled WGS sequence"/>
</dbReference>
<evidence type="ECO:0008006" key="15">
    <source>
        <dbReference type="Google" id="ProtNLM"/>
    </source>
</evidence>
<organism evidence="13 14">
    <name type="scientific">Phytophthora cactorum</name>
    <dbReference type="NCBI Taxonomy" id="29920"/>
    <lineage>
        <taxon>Eukaryota</taxon>
        <taxon>Sar</taxon>
        <taxon>Stramenopiles</taxon>
        <taxon>Oomycota</taxon>
        <taxon>Peronosporomycetes</taxon>
        <taxon>Peronosporales</taxon>
        <taxon>Peronosporaceae</taxon>
        <taxon>Phytophthora</taxon>
    </lineage>
</organism>
<dbReference type="EMBL" id="RCMV01001012">
    <property type="protein sequence ID" value="KAG3210997.1"/>
    <property type="molecule type" value="Genomic_DNA"/>
</dbReference>
<feature type="compositionally biased region" description="Low complexity" evidence="4">
    <location>
        <begin position="1087"/>
        <end position="1098"/>
    </location>
</feature>
<feature type="compositionally biased region" description="Basic and acidic residues" evidence="4">
    <location>
        <begin position="1064"/>
        <end position="1084"/>
    </location>
</feature>
<evidence type="ECO:0000256" key="2">
    <source>
        <dbReference type="ARBA" id="ARBA00022840"/>
    </source>
</evidence>
<evidence type="ECO:0000256" key="3">
    <source>
        <dbReference type="PROSITE-ProRule" id="PRU10141"/>
    </source>
</evidence>
<feature type="compositionally biased region" description="Polar residues" evidence="4">
    <location>
        <begin position="1200"/>
        <end position="1219"/>
    </location>
</feature>
<dbReference type="STRING" id="29920.A0A329SQX7"/>
<feature type="compositionally biased region" description="Basic and acidic residues" evidence="4">
    <location>
        <begin position="377"/>
        <end position="397"/>
    </location>
</feature>
<dbReference type="InterPro" id="IPR017441">
    <property type="entry name" value="Protein_kinase_ATP_BS"/>
</dbReference>
<feature type="compositionally biased region" description="Basic and acidic residues" evidence="4">
    <location>
        <begin position="842"/>
        <end position="859"/>
    </location>
</feature>
<feature type="region of interest" description="Disordered" evidence="4">
    <location>
        <begin position="1181"/>
        <end position="1225"/>
    </location>
</feature>
<evidence type="ECO:0000259" key="5">
    <source>
        <dbReference type="PROSITE" id="PS50011"/>
    </source>
</evidence>
<feature type="domain" description="WW" evidence="6">
    <location>
        <begin position="1218"/>
        <end position="1252"/>
    </location>
</feature>
<dbReference type="Proteomes" id="UP000688947">
    <property type="component" value="Unassembled WGS sequence"/>
</dbReference>
<dbReference type="PROSITE" id="PS00107">
    <property type="entry name" value="PROTEIN_KINASE_ATP"/>
    <property type="match status" value="2"/>
</dbReference>
<feature type="binding site" evidence="3">
    <location>
        <position position="59"/>
    </location>
    <ligand>
        <name>ATP</name>
        <dbReference type="ChEBI" id="CHEBI:30616"/>
    </ligand>
</feature>
<feature type="compositionally biased region" description="Low complexity" evidence="4">
    <location>
        <begin position="1006"/>
        <end position="1017"/>
    </location>
</feature>
<dbReference type="FunFam" id="1.10.510.10:FF:000439">
    <property type="entry name" value="Mitogen-activated protein kinase"/>
    <property type="match status" value="2"/>
</dbReference>
<dbReference type="FunFam" id="3.30.200.20:FF:000460">
    <property type="entry name" value="CMGC/MAPK protein kinase"/>
    <property type="match status" value="1"/>
</dbReference>
<feature type="region of interest" description="Disordered" evidence="4">
    <location>
        <begin position="812"/>
        <end position="1112"/>
    </location>
</feature>
<dbReference type="GO" id="GO:0005524">
    <property type="term" value="F:ATP binding"/>
    <property type="evidence" value="ECO:0007669"/>
    <property type="project" value="UniProtKB-UniRule"/>
</dbReference>
<dbReference type="Gene3D" id="1.10.510.10">
    <property type="entry name" value="Transferase(Phosphotransferase) domain 1"/>
    <property type="match status" value="2"/>
</dbReference>
<evidence type="ECO:0000313" key="7">
    <source>
        <dbReference type="EMBL" id="KAG2840448.1"/>
    </source>
</evidence>
<dbReference type="Pfam" id="PF00069">
    <property type="entry name" value="Pkinase"/>
    <property type="match status" value="2"/>
</dbReference>
<reference evidence="7" key="2">
    <citation type="submission" date="2018-10" db="EMBL/GenBank/DDBJ databases">
        <title>Effector identification in a new, highly contiguous assembly of the strawberry crown rot pathogen Phytophthora cactorum.</title>
        <authorList>
            <person name="Armitage A.D."/>
            <person name="Nellist C.F."/>
            <person name="Bates H."/>
            <person name="Vickerstaff R.J."/>
            <person name="Harrison R.J."/>
        </authorList>
    </citation>
    <scope>NUCLEOTIDE SEQUENCE</scope>
    <source>
        <strain evidence="7">15-7</strain>
        <strain evidence="8">4032</strain>
        <strain evidence="9">4040</strain>
        <strain evidence="10">P415</strain>
        <strain evidence="11">P421</strain>
    </source>
</reference>
<evidence type="ECO:0000313" key="10">
    <source>
        <dbReference type="EMBL" id="KAG2966872.1"/>
    </source>
</evidence>
<dbReference type="InterPro" id="IPR008271">
    <property type="entry name" value="Ser/Thr_kinase_AS"/>
</dbReference>
<dbReference type="VEuPathDB" id="FungiDB:PC110_g4851"/>
<comment type="caution">
    <text evidence="13">The sequence shown here is derived from an EMBL/GenBank/DDBJ whole genome shotgun (WGS) entry which is preliminary data.</text>
</comment>
<name>A0A329SQX7_9STRA</name>
<dbReference type="PROSITE" id="PS50011">
    <property type="entry name" value="PROTEIN_KINASE_DOM"/>
    <property type="match status" value="2"/>
</dbReference>
<evidence type="ECO:0000313" key="11">
    <source>
        <dbReference type="EMBL" id="KAG3210997.1"/>
    </source>
</evidence>
<dbReference type="PANTHER" id="PTHR24055">
    <property type="entry name" value="MITOGEN-ACTIVATED PROTEIN KINASE"/>
    <property type="match status" value="1"/>
</dbReference>
<dbReference type="InterPro" id="IPR001202">
    <property type="entry name" value="WW_dom"/>
</dbReference>
<dbReference type="InterPro" id="IPR011009">
    <property type="entry name" value="Kinase-like_dom_sf"/>
</dbReference>
<dbReference type="OrthoDB" id="69123at2759"/>
<keyword evidence="1 3" id="KW-0547">Nucleotide-binding</keyword>
<dbReference type="Gene3D" id="3.30.200.20">
    <property type="entry name" value="Phosphorylase Kinase, domain 1"/>
    <property type="match status" value="2"/>
</dbReference>
<feature type="compositionally biased region" description="Low complexity" evidence="4">
    <location>
        <begin position="950"/>
        <end position="967"/>
    </location>
</feature>
<dbReference type="Proteomes" id="UP000774804">
    <property type="component" value="Unassembled WGS sequence"/>
</dbReference>
<evidence type="ECO:0000313" key="9">
    <source>
        <dbReference type="EMBL" id="KAG2904853.1"/>
    </source>
</evidence>
<keyword evidence="2 3" id="KW-0067">ATP-binding</keyword>
<feature type="compositionally biased region" description="Polar residues" evidence="4">
    <location>
        <begin position="1284"/>
        <end position="1293"/>
    </location>
</feature>
<feature type="region of interest" description="Disordered" evidence="4">
    <location>
        <begin position="377"/>
        <end position="408"/>
    </location>
</feature>
<dbReference type="EMBL" id="MJFZ01000078">
    <property type="protein sequence ID" value="RAW38931.1"/>
    <property type="molecule type" value="Genomic_DNA"/>
</dbReference>
<dbReference type="SMART" id="SM00220">
    <property type="entry name" value="S_TKc"/>
    <property type="match status" value="2"/>
</dbReference>
<dbReference type="EMBL" id="RCMK01001007">
    <property type="protein sequence ID" value="KAG2904853.1"/>
    <property type="molecule type" value="Genomic_DNA"/>
</dbReference>
<evidence type="ECO:0000256" key="4">
    <source>
        <dbReference type="SAM" id="MobiDB-lite"/>
    </source>
</evidence>
<feature type="compositionally biased region" description="Polar residues" evidence="4">
    <location>
        <begin position="1041"/>
        <end position="1063"/>
    </location>
</feature>
<accession>A0A329SQX7</accession>
<dbReference type="SUPFAM" id="SSF51045">
    <property type="entry name" value="WW domain"/>
    <property type="match status" value="2"/>
</dbReference>
<dbReference type="SUPFAM" id="SSF56112">
    <property type="entry name" value="Protein kinase-like (PK-like)"/>
    <property type="match status" value="2"/>
</dbReference>
<dbReference type="InterPro" id="IPR050117">
    <property type="entry name" value="MAPK"/>
</dbReference>
<feature type="domain" description="Protein kinase" evidence="5">
    <location>
        <begin position="433"/>
        <end position="741"/>
    </location>
</feature>
<dbReference type="EMBL" id="JAENGZ010000932">
    <property type="protein sequence ID" value="KAG6952286.1"/>
    <property type="molecule type" value="Genomic_DNA"/>
</dbReference>
<sequence length="1303" mass="144142">MGKDDRSVPVISENGFTINGCSFNVDPKYQPLDAIGQGSYGVVCSVRNTETDEKLAIKKITPMAGDEWDATHTLREIRLMRCLGAHENIISLKDLSMCKDKDELYMMMELADTDLHRLIQSSCPLTEGHIRVIMYQILSGVKAMHDNGVLHRDLKPGNLLLNKDCELKITDFGLARMMPKKAQLGPEQASSDEVSMMTEYVVTRWYRPPELMLAPNGSYDGAVDMWSVGCILGELVSRKPLFPGTDFMDQLTRVFQVLPVPEPEDRGYVIEKDALKFLSSLPAPVPGALESKLGDTIGPQALDLLRRLLCFNPKERISADDALLHPFFEGVQEEWGEITTLNLAHSLEFAFETQSLPLSTLRQYICDEVLAFADRASKRQPEPHEKEPQTKTEKATVSKEVSNNETPSVLENDCPVGSGFTLKGCDFNVPAKYKPLQVLGEGSYGIVCAASDSETKKNVAIKKITPMAGDEWDAKHTLREIRLMRYFGKHPNIASLQNLSTCIEKDELYLMMDLVDTDLHRLIQSKTKLEEAHIAAIMYQLLCGAQTLHENGVLHRDLKPGNILVSKNCDVKITDFGLSRYIPHSARTDSVTSPTDGEHSRHVVDKTQALMTEYVVTRWYRPPEIMLAPTGVYNEAVDMWSIGCIFGELLNRRPMFPGSDFLDQLSRVFCVMPVPARDKRGYEVEGDALAFLESLPPCSPSALSKLFRRASPEAVSLLRRLLCVNPARRISAKQALAHPYFKSIRAQLGEPPVFRVDKAFDFEFDYQEFPLAHLKTLIQSEVKLLQKYGLPPSIADSEPVPAAAYEEVDDFDDEQEAAAKQEAVTKDEHVEKTEQDEATAAPEHDSEVVVSKTETHAEPETDEPTSSDSEPDTKHRRQQEDETEAIAQKPAIVELSKQNNDDDEKPRRTTKASARSEPPAVATHRSSRTTTSSSLARPKSAGTTSRRSHISSGIPTSRSSTGGISSRSQRDEDEVSSIASISSNNRQQSNNNGLDSIEHGGKWGHSRSSVMASTTSSRLHRSSHSSSTSSIHAANERRSGTVKTASIATRTGTSRVSTSNQRSARGDESVDRESVKSDSVRGPERVSSTLTAATASSLRRQTSSAGTVRTLSARKESLPEGWIRRTHSKSGREYFYDTLNKVASWKLPVKQQQLDNIFAGTLSSSSSSRVAYSHRQNVQVVPGTASTSSSPSSALTPESYTSRGSMLSSRRTGSSTASNLPKEWARRTDPKTGRLFYVNLVTNRSYAKLPSSVTAAMLNLGREAVASKRAAAEALNRKKATVPHSPQFSQMSWQRKRVPNTDD</sequence>
<feature type="compositionally biased region" description="Low complexity" evidence="4">
    <location>
        <begin position="976"/>
        <end position="992"/>
    </location>
</feature>
<feature type="compositionally biased region" description="Basic and acidic residues" evidence="4">
    <location>
        <begin position="817"/>
        <end position="835"/>
    </location>
</feature>
<dbReference type="Proteomes" id="UP000760860">
    <property type="component" value="Unassembled WGS sequence"/>
</dbReference>
<dbReference type="EMBL" id="RCMG01000971">
    <property type="protein sequence ID" value="KAG2840448.1"/>
    <property type="molecule type" value="Genomic_DNA"/>
</dbReference>
<proteinExistence type="predicted"/>
<evidence type="ECO:0000259" key="6">
    <source>
        <dbReference type="PROSITE" id="PS50020"/>
    </source>
</evidence>
<feature type="compositionally biased region" description="Low complexity" evidence="4">
    <location>
        <begin position="1184"/>
        <end position="1199"/>
    </location>
</feature>
<feature type="compositionally biased region" description="Basic residues" evidence="4">
    <location>
        <begin position="1294"/>
        <end position="1303"/>
    </location>
</feature>
<evidence type="ECO:0000256" key="1">
    <source>
        <dbReference type="ARBA" id="ARBA00022741"/>
    </source>
</evidence>
<feature type="binding site" evidence="3">
    <location>
        <position position="463"/>
    </location>
    <ligand>
        <name>ATP</name>
        <dbReference type="ChEBI" id="CHEBI:30616"/>
    </ligand>
</feature>
<gene>
    <name evidence="12" type="ORF">JG687_00013135</name>
    <name evidence="13" type="ORF">PC110_g4851</name>
    <name evidence="7" type="ORF">PC113_g19255</name>
    <name evidence="8" type="ORF">PC115_g18772</name>
    <name evidence="9" type="ORF">PC117_g20902</name>
    <name evidence="10" type="ORF">PC118_g18910</name>
    <name evidence="11" type="ORF">PC129_g18017</name>
</gene>
<dbReference type="PROSITE" id="PS00108">
    <property type="entry name" value="PROTEIN_KINASE_ST"/>
    <property type="match status" value="2"/>
</dbReference>
<feature type="compositionally biased region" description="Polar residues" evidence="4">
    <location>
        <begin position="1099"/>
        <end position="1110"/>
    </location>
</feature>
<dbReference type="Proteomes" id="UP000251314">
    <property type="component" value="Unassembled WGS sequence"/>
</dbReference>